<dbReference type="PANTHER" id="PTHR34216">
    <property type="match status" value="1"/>
</dbReference>
<dbReference type="SUPFAM" id="SSF88713">
    <property type="entry name" value="Glycoside hydrolase/deacetylase"/>
    <property type="match status" value="1"/>
</dbReference>
<dbReference type="PANTHER" id="PTHR34216:SF3">
    <property type="entry name" value="POLY-BETA-1,6-N-ACETYL-D-GLUCOSAMINE N-DEACETYLASE"/>
    <property type="match status" value="1"/>
</dbReference>
<dbReference type="AlphaFoldDB" id="A0A4U8T776"/>
<dbReference type="Gene3D" id="3.20.20.370">
    <property type="entry name" value="Glycoside hydrolase/deacetylase"/>
    <property type="match status" value="1"/>
</dbReference>
<keyword evidence="2" id="KW-1185">Reference proteome</keyword>
<accession>A0A4U8T776</accession>
<dbReference type="Proteomes" id="UP000029714">
    <property type="component" value="Unassembled WGS sequence"/>
</dbReference>
<dbReference type="RefSeq" id="WP_118988438.1">
    <property type="nucleotide sequence ID" value="NZ_JRMP02000006.1"/>
</dbReference>
<comment type="caution">
    <text evidence="1">The sequence shown here is derived from an EMBL/GenBank/DDBJ whole genome shotgun (WGS) entry which is preliminary data.</text>
</comment>
<sequence>MKSIMYHYVQKSRAELPYFRYLDFSNFQKQLDFFESEYGFVEYDDFLALLDALLESNLDSKKIESIYKKMQGKILLTFDDGLKCHYEYVFGEFKKRNLFGLFFIPTGVYERSKALDVHRIHYLTGSIKSKDLYEYAKKITQDSMLEHREKFENTTYLKQDNDFYTQEFKRLFNYYIKYEFRESLLDNVVEHFCGGYDIFANYYLSESEIMEMDSQNMFIGSHSVNHFVLSKLNKMEQSSEIVNSFKLLEKVLESNLDSNNECQKMIVGGGAITS</sequence>
<dbReference type="GO" id="GO:0005975">
    <property type="term" value="P:carbohydrate metabolic process"/>
    <property type="evidence" value="ECO:0007669"/>
    <property type="project" value="InterPro"/>
</dbReference>
<evidence type="ECO:0000313" key="1">
    <source>
        <dbReference type="EMBL" id="TLD94527.1"/>
    </source>
</evidence>
<dbReference type="InterPro" id="IPR051398">
    <property type="entry name" value="Polysacch_Deacetylase"/>
</dbReference>
<organism evidence="1 2">
    <name type="scientific">Helicobacter saguini</name>
    <dbReference type="NCBI Taxonomy" id="1548018"/>
    <lineage>
        <taxon>Bacteria</taxon>
        <taxon>Pseudomonadati</taxon>
        <taxon>Campylobacterota</taxon>
        <taxon>Epsilonproteobacteria</taxon>
        <taxon>Campylobacterales</taxon>
        <taxon>Helicobacteraceae</taxon>
        <taxon>Helicobacter</taxon>
    </lineage>
</organism>
<proteinExistence type="predicted"/>
<evidence type="ECO:0000313" key="2">
    <source>
        <dbReference type="Proteomes" id="UP000029714"/>
    </source>
</evidence>
<protein>
    <submittedName>
        <fullName evidence="1">Polysaccharide deacetylase</fullName>
    </submittedName>
</protein>
<reference evidence="1 2" key="2">
    <citation type="journal article" date="2016" name="Infect. Immun.">
        <title>Helicobacter saguini, a Novel Helicobacter Isolated from Cotton-Top Tamarins with Ulcerative Colitis, Has Proinflammatory Properties and Induces Typhlocolitis and Dysplasia in Gnotobiotic IL-10-/- Mice.</title>
        <authorList>
            <person name="Shen Z."/>
            <person name="Mannion A."/>
            <person name="Whary M.T."/>
            <person name="Muthupalani S."/>
            <person name="Sheh A."/>
            <person name="Feng Y."/>
            <person name="Gong G."/>
            <person name="Vandamme P."/>
            <person name="Holcombe H.R."/>
            <person name="Paster B.J."/>
            <person name="Fox J.G."/>
        </authorList>
    </citation>
    <scope>NUCLEOTIDE SEQUENCE [LARGE SCALE GENOMIC DNA]</scope>
    <source>
        <strain evidence="1 2">MIT 97-6194</strain>
    </source>
</reference>
<reference evidence="1 2" key="1">
    <citation type="journal article" date="2014" name="Genome Announc.">
        <title>Draft genome sequences of eight enterohepatic helicobacter species isolated from both laboratory and wild rodents.</title>
        <authorList>
            <person name="Sheh A."/>
            <person name="Shen Z."/>
            <person name="Fox J.G."/>
        </authorList>
    </citation>
    <scope>NUCLEOTIDE SEQUENCE [LARGE SCALE GENOMIC DNA]</scope>
    <source>
        <strain evidence="1 2">MIT 97-6194</strain>
    </source>
</reference>
<dbReference type="EMBL" id="JRMP02000006">
    <property type="protein sequence ID" value="TLD94527.1"/>
    <property type="molecule type" value="Genomic_DNA"/>
</dbReference>
<dbReference type="InterPro" id="IPR011330">
    <property type="entry name" value="Glyco_hydro/deAcase_b/a-brl"/>
</dbReference>
<dbReference type="OrthoDB" id="9814639at2"/>
<name>A0A4U8T776_9HELI</name>
<gene>
    <name evidence="1" type="ORF">LS64_004990</name>
</gene>